<sequence>MLQVSAFQVQKTVRSQVERGSFYWSRHMKTVIRFLLFRNNGGNEKEARDSFKVVVHRFLETTKDPFYKTIVQRMWTAYEAQGCKMSLKVHFLQSRLVKSRVKDFTRMSVILRDDTKEDGMSTC</sequence>
<evidence type="ECO:0000313" key="2">
    <source>
        <dbReference type="Proteomes" id="UP000499080"/>
    </source>
</evidence>
<comment type="caution">
    <text evidence="1">The sequence shown here is derived from an EMBL/GenBank/DDBJ whole genome shotgun (WGS) entry which is preliminary data.</text>
</comment>
<dbReference type="EMBL" id="BGPR01023394">
    <property type="protein sequence ID" value="GBN90539.1"/>
    <property type="molecule type" value="Genomic_DNA"/>
</dbReference>
<gene>
    <name evidence="1" type="ORF">AVEN_51649_1</name>
</gene>
<evidence type="ECO:0000313" key="1">
    <source>
        <dbReference type="EMBL" id="GBN90539.1"/>
    </source>
</evidence>
<accession>A0A4Y2STJ9</accession>
<reference evidence="1 2" key="1">
    <citation type="journal article" date="2019" name="Sci. Rep.">
        <title>Orb-weaving spider Araneus ventricosus genome elucidates the spidroin gene catalogue.</title>
        <authorList>
            <person name="Kono N."/>
            <person name="Nakamura H."/>
            <person name="Ohtoshi R."/>
            <person name="Moran D.A.P."/>
            <person name="Shinohara A."/>
            <person name="Yoshida Y."/>
            <person name="Fujiwara M."/>
            <person name="Mori M."/>
            <person name="Tomita M."/>
            <person name="Arakawa K."/>
        </authorList>
    </citation>
    <scope>NUCLEOTIDE SEQUENCE [LARGE SCALE GENOMIC DNA]</scope>
</reference>
<dbReference type="AlphaFoldDB" id="A0A4Y2STJ9"/>
<keyword evidence="2" id="KW-1185">Reference proteome</keyword>
<name>A0A4Y2STJ9_ARAVE</name>
<dbReference type="Proteomes" id="UP000499080">
    <property type="component" value="Unassembled WGS sequence"/>
</dbReference>
<proteinExistence type="predicted"/>
<dbReference type="PANTHER" id="PTHR46114">
    <property type="entry name" value="APPLE DOMAIN-CONTAINING PROTEIN"/>
    <property type="match status" value="1"/>
</dbReference>
<organism evidence="1 2">
    <name type="scientific">Araneus ventricosus</name>
    <name type="common">Orbweaver spider</name>
    <name type="synonym">Epeira ventricosa</name>
    <dbReference type="NCBI Taxonomy" id="182803"/>
    <lineage>
        <taxon>Eukaryota</taxon>
        <taxon>Metazoa</taxon>
        <taxon>Ecdysozoa</taxon>
        <taxon>Arthropoda</taxon>
        <taxon>Chelicerata</taxon>
        <taxon>Arachnida</taxon>
        <taxon>Araneae</taxon>
        <taxon>Araneomorphae</taxon>
        <taxon>Entelegynae</taxon>
        <taxon>Araneoidea</taxon>
        <taxon>Araneidae</taxon>
        <taxon>Araneus</taxon>
    </lineage>
</organism>
<protein>
    <submittedName>
        <fullName evidence="1">Uncharacterized protein</fullName>
    </submittedName>
</protein>
<dbReference type="PANTHER" id="PTHR46114:SF1">
    <property type="entry name" value="ZAD DOMAIN-CONTAINING PROTEIN"/>
    <property type="match status" value="1"/>
</dbReference>